<keyword evidence="8" id="KW-0547">Nucleotide-binding</keyword>
<evidence type="ECO:0000259" key="18">
    <source>
        <dbReference type="PROSITE" id="PS50880"/>
    </source>
</evidence>
<evidence type="ECO:0000256" key="3">
    <source>
        <dbReference type="ARBA" id="ARBA00001946"/>
    </source>
</evidence>
<dbReference type="InterPro" id="IPR001241">
    <property type="entry name" value="Topo_IIA"/>
</dbReference>
<feature type="compositionally biased region" description="Low complexity" evidence="16">
    <location>
        <begin position="1411"/>
        <end position="1429"/>
    </location>
</feature>
<feature type="region of interest" description="Disordered" evidence="16">
    <location>
        <begin position="2618"/>
        <end position="2637"/>
    </location>
</feature>
<comment type="catalytic activity">
    <reaction evidence="1 15">
        <text>ATP-dependent breakage, passage and rejoining of double-stranded DNA.</text>
        <dbReference type="EC" id="5.6.2.2"/>
    </reaction>
</comment>
<evidence type="ECO:0000256" key="11">
    <source>
        <dbReference type="ARBA" id="ARBA00023029"/>
    </source>
</evidence>
<evidence type="ECO:0000256" key="13">
    <source>
        <dbReference type="ARBA" id="ARBA00023235"/>
    </source>
</evidence>
<dbReference type="FunFam" id="3.30.1360.40:FF:000003">
    <property type="entry name" value="DNA topoisomerase 2"/>
    <property type="match status" value="1"/>
</dbReference>
<feature type="region of interest" description="Disordered" evidence="16">
    <location>
        <begin position="2433"/>
        <end position="2456"/>
    </location>
</feature>
<evidence type="ECO:0000256" key="10">
    <source>
        <dbReference type="ARBA" id="ARBA00022842"/>
    </source>
</evidence>
<feature type="region of interest" description="Disordered" evidence="16">
    <location>
        <begin position="1171"/>
        <end position="1429"/>
    </location>
</feature>
<dbReference type="OrthoDB" id="276498at2759"/>
<dbReference type="Gene3D" id="1.10.268.10">
    <property type="entry name" value="Topoisomerase, domain 3"/>
    <property type="match status" value="1"/>
</dbReference>
<dbReference type="InterPro" id="IPR013760">
    <property type="entry name" value="Topo_IIA-like_dom_sf"/>
</dbReference>
<dbReference type="Pfam" id="PF00204">
    <property type="entry name" value="DNA_gyraseB"/>
    <property type="match status" value="1"/>
</dbReference>
<dbReference type="InterPro" id="IPR013506">
    <property type="entry name" value="Topo_IIA_bsu_dom2"/>
</dbReference>
<feature type="compositionally biased region" description="Pro residues" evidence="16">
    <location>
        <begin position="2508"/>
        <end position="2517"/>
    </location>
</feature>
<dbReference type="PROSITE" id="PS52040">
    <property type="entry name" value="TOPO_IIA"/>
    <property type="match status" value="1"/>
</dbReference>
<feature type="compositionally biased region" description="Polar residues" evidence="16">
    <location>
        <begin position="2527"/>
        <end position="2539"/>
    </location>
</feature>
<dbReference type="PANTHER" id="PTHR10169:SF38">
    <property type="entry name" value="DNA TOPOISOMERASE 2"/>
    <property type="match status" value="1"/>
</dbReference>
<feature type="transmembrane region" description="Helical" evidence="17">
    <location>
        <begin position="1858"/>
        <end position="1876"/>
    </location>
</feature>
<protein>
    <recommendedName>
        <fullName evidence="6">DNA topoisomerase 2</fullName>
        <ecNumber evidence="5">5.6.2.2</ecNumber>
    </recommendedName>
    <alternativeName>
        <fullName evidence="14">DNA topoisomerase II</fullName>
    </alternativeName>
</protein>
<feature type="compositionally biased region" description="Low complexity" evidence="16">
    <location>
        <begin position="2734"/>
        <end position="2744"/>
    </location>
</feature>
<feature type="transmembrane region" description="Helical" evidence="17">
    <location>
        <begin position="1724"/>
        <end position="1748"/>
    </location>
</feature>
<evidence type="ECO:0000313" key="20">
    <source>
        <dbReference type="EMBL" id="KPV73779.1"/>
    </source>
</evidence>
<dbReference type="EC" id="5.6.2.2" evidence="5"/>
<dbReference type="Gene3D" id="3.30.1360.40">
    <property type="match status" value="1"/>
</dbReference>
<dbReference type="InterPro" id="IPR014721">
    <property type="entry name" value="Ribsml_uS5_D2-typ_fold_subgr"/>
</dbReference>
<evidence type="ECO:0000256" key="7">
    <source>
        <dbReference type="ARBA" id="ARBA00022723"/>
    </source>
</evidence>
<dbReference type="GO" id="GO:0006265">
    <property type="term" value="P:DNA topological change"/>
    <property type="evidence" value="ECO:0007669"/>
    <property type="project" value="UniProtKB-UniRule"/>
</dbReference>
<keyword evidence="17" id="KW-0472">Membrane</keyword>
<evidence type="ECO:0000256" key="17">
    <source>
        <dbReference type="SAM" id="Phobius"/>
    </source>
</evidence>
<dbReference type="CDD" id="cd03481">
    <property type="entry name" value="TopoIIA_Trans_ScTopoIIA"/>
    <property type="match status" value="1"/>
</dbReference>
<evidence type="ECO:0000256" key="14">
    <source>
        <dbReference type="ARBA" id="ARBA00031138"/>
    </source>
</evidence>
<dbReference type="CDD" id="cd16930">
    <property type="entry name" value="HATPase_TopII-like"/>
    <property type="match status" value="1"/>
</dbReference>
<feature type="region of interest" description="Disordered" evidence="16">
    <location>
        <begin position="2734"/>
        <end position="2784"/>
    </location>
</feature>
<dbReference type="Gene3D" id="3.40.50.670">
    <property type="match status" value="1"/>
</dbReference>
<dbReference type="Pfam" id="PF01751">
    <property type="entry name" value="Toprim"/>
    <property type="match status" value="1"/>
</dbReference>
<dbReference type="SUPFAM" id="SSF103481">
    <property type="entry name" value="Multidrug resistance efflux transporter EmrE"/>
    <property type="match status" value="1"/>
</dbReference>
<dbReference type="Pfam" id="PF00521">
    <property type="entry name" value="DNA_topoisoIV"/>
    <property type="match status" value="1"/>
</dbReference>
<accession>A0A0P9F245</accession>
<feature type="transmembrane region" description="Helical" evidence="17">
    <location>
        <begin position="1605"/>
        <end position="1630"/>
    </location>
</feature>
<keyword evidence="9" id="KW-0067">ATP-binding</keyword>
<keyword evidence="21" id="KW-1185">Reference proteome</keyword>
<dbReference type="PROSITE" id="PS00177">
    <property type="entry name" value="TOPOISOMERASE_II"/>
    <property type="match status" value="1"/>
</dbReference>
<reference evidence="20 21" key="1">
    <citation type="journal article" date="2015" name="Front. Microbiol.">
        <title>Genome sequence of the plant growth promoting endophytic yeast Rhodotorula graminis WP1.</title>
        <authorList>
            <person name="Firrincieli A."/>
            <person name="Otillar R."/>
            <person name="Salamov A."/>
            <person name="Schmutz J."/>
            <person name="Khan Z."/>
            <person name="Redman R.S."/>
            <person name="Fleck N.D."/>
            <person name="Lindquist E."/>
            <person name="Grigoriev I.V."/>
            <person name="Doty S.L."/>
        </authorList>
    </citation>
    <scope>NUCLEOTIDE SEQUENCE [LARGE SCALE GENOMIC DNA]</scope>
    <source>
        <strain evidence="20 21">WP1</strain>
    </source>
</reference>
<keyword evidence="17" id="KW-1133">Transmembrane helix</keyword>
<evidence type="ECO:0000256" key="16">
    <source>
        <dbReference type="SAM" id="MobiDB-lite"/>
    </source>
</evidence>
<dbReference type="SUPFAM" id="SSF56719">
    <property type="entry name" value="Type II DNA topoisomerase"/>
    <property type="match status" value="1"/>
</dbReference>
<feature type="region of interest" description="Disordered" evidence="16">
    <location>
        <begin position="2223"/>
        <end position="2273"/>
    </location>
</feature>
<organism evidence="20 21">
    <name type="scientific">Rhodotorula graminis (strain WP1)</name>
    <dbReference type="NCBI Taxonomy" id="578459"/>
    <lineage>
        <taxon>Eukaryota</taxon>
        <taxon>Fungi</taxon>
        <taxon>Dikarya</taxon>
        <taxon>Basidiomycota</taxon>
        <taxon>Pucciniomycotina</taxon>
        <taxon>Microbotryomycetes</taxon>
        <taxon>Sporidiobolales</taxon>
        <taxon>Sporidiobolaceae</taxon>
        <taxon>Rhodotorula</taxon>
    </lineage>
</organism>
<dbReference type="FunFam" id="3.30.230.10:FF:000008">
    <property type="entry name" value="DNA topoisomerase 2"/>
    <property type="match status" value="1"/>
</dbReference>
<feature type="compositionally biased region" description="Basic and acidic residues" evidence="16">
    <location>
        <begin position="2244"/>
        <end position="2258"/>
    </location>
</feature>
<feature type="region of interest" description="Disordered" evidence="16">
    <location>
        <begin position="1894"/>
        <end position="1982"/>
    </location>
</feature>
<feature type="compositionally biased region" description="Basic residues" evidence="16">
    <location>
        <begin position="1201"/>
        <end position="1213"/>
    </location>
</feature>
<dbReference type="FunFam" id="3.40.50.670:FF:000001">
    <property type="entry name" value="DNA topoisomerase 2"/>
    <property type="match status" value="1"/>
</dbReference>
<evidence type="ECO:0000256" key="9">
    <source>
        <dbReference type="ARBA" id="ARBA00022840"/>
    </source>
</evidence>
<feature type="compositionally biased region" description="Basic residues" evidence="16">
    <location>
        <begin position="1171"/>
        <end position="1187"/>
    </location>
</feature>
<comment type="similarity">
    <text evidence="4">Belongs to the type II topoisomerase family.</text>
</comment>
<feature type="region of interest" description="Disordered" evidence="16">
    <location>
        <begin position="2301"/>
        <end position="2327"/>
    </location>
</feature>
<feature type="compositionally biased region" description="Low complexity" evidence="16">
    <location>
        <begin position="17"/>
        <end position="41"/>
    </location>
</feature>
<feature type="transmembrane region" description="Helical" evidence="17">
    <location>
        <begin position="2164"/>
        <end position="2184"/>
    </location>
</feature>
<dbReference type="SUPFAM" id="SSF55874">
    <property type="entry name" value="ATPase domain of HSP90 chaperone/DNA topoisomerase II/histidine kinase"/>
    <property type="match status" value="1"/>
</dbReference>
<dbReference type="SMART" id="SM00387">
    <property type="entry name" value="HATPase_c"/>
    <property type="match status" value="1"/>
</dbReference>
<comment type="cofactor">
    <cofactor evidence="2">
        <name>Ca(2+)</name>
        <dbReference type="ChEBI" id="CHEBI:29108"/>
    </cofactor>
</comment>
<feature type="compositionally biased region" description="Low complexity" evidence="16">
    <location>
        <begin position="2476"/>
        <end position="2486"/>
    </location>
</feature>
<evidence type="ECO:0000256" key="15">
    <source>
        <dbReference type="PROSITE-ProRule" id="PRU01384"/>
    </source>
</evidence>
<dbReference type="InterPro" id="IPR013757">
    <property type="entry name" value="Topo_IIA_A_a_sf"/>
</dbReference>
<dbReference type="GeneID" id="28975738"/>
<dbReference type="PRINTS" id="PR00418">
    <property type="entry name" value="TPI2FAMILY"/>
</dbReference>
<dbReference type="GO" id="GO:0005524">
    <property type="term" value="F:ATP binding"/>
    <property type="evidence" value="ECO:0007669"/>
    <property type="project" value="UniProtKB-KW"/>
</dbReference>
<dbReference type="GO" id="GO:0046872">
    <property type="term" value="F:metal ion binding"/>
    <property type="evidence" value="ECO:0007669"/>
    <property type="project" value="UniProtKB-KW"/>
</dbReference>
<gene>
    <name evidence="20" type="ORF">RHOBADRAFT_50074</name>
</gene>
<dbReference type="Gene3D" id="3.30.565.10">
    <property type="entry name" value="Histidine kinase-like ATPase, C-terminal domain"/>
    <property type="match status" value="1"/>
</dbReference>
<feature type="compositionally biased region" description="Low complexity" evidence="16">
    <location>
        <begin position="2545"/>
        <end position="2560"/>
    </location>
</feature>
<evidence type="ECO:0000256" key="8">
    <source>
        <dbReference type="ARBA" id="ARBA00022741"/>
    </source>
</evidence>
<dbReference type="Pfam" id="PF03151">
    <property type="entry name" value="TPT"/>
    <property type="match status" value="1"/>
</dbReference>
<dbReference type="RefSeq" id="XP_018269828.1">
    <property type="nucleotide sequence ID" value="XM_018415290.1"/>
</dbReference>
<keyword evidence="12 15" id="KW-0238">DNA-binding</keyword>
<dbReference type="PRINTS" id="PR01158">
    <property type="entry name" value="TOPISMRASEII"/>
</dbReference>
<dbReference type="InterPro" id="IPR006171">
    <property type="entry name" value="TOPRIM_dom"/>
</dbReference>
<dbReference type="SMART" id="SM00434">
    <property type="entry name" value="TOP4c"/>
    <property type="match status" value="1"/>
</dbReference>
<evidence type="ECO:0000256" key="2">
    <source>
        <dbReference type="ARBA" id="ARBA00001913"/>
    </source>
</evidence>
<feature type="transmembrane region" description="Helical" evidence="17">
    <location>
        <begin position="1792"/>
        <end position="1816"/>
    </location>
</feature>
<sequence length="3255" mass="355026">MARLQDSSDDADDFAPAKKAPAAAKPKAAPKAKAASTSTAAKGKKKAAPLEEIDANERDATDDEDDTPPPQKKTAAKGKGKSASETYVKLTQLEHVLLRPDTYIGSIEPITQPMWVYERERDKMVFRNTTFVPGFYKIFDEILVNAADNKVRDPSMSEIRVNIDVEAHTISVKNDGRGIPIEIHSKEGIWVPELIFGNLLTSSNYDDDEEKTTGGRNGYGAKLANIYSQQFVVETVSKEKKYRQVFENNMSVKGKPKVTDNKRGEKEYTLIEFKPDLARFSMADAGFDDDILALLHKRVWDMAGILKKVKVYLDGKLLRCKDFKTYVDKFISGVNEVAAGGAGGKKKAGAKKDDNAVSTAAQALLDDDDLVVGSTEPAKPTVVYETYGDRWEIAFAVSDGQFSQVSYCNGIATTKGGTHIVHGLVDLVKKKNKAVAVKPFQIKSHLTVFVNCLVNNPSFDSQTKENMTLSAKKFGSKCELSEDFLKKVAKSGVIDNVLNWAKFKQDQMLKKTDGSKRSRITGLVKLEDANNAGTRNGSKCTLILTEGDSAKALAVSGLAVVGRDNYGVFPLRGKLLNVREASGKALLDNAEIQAIKQIMGLQQGKTYASIDSLRYGSLMIMADQDHDGSHIKGLLINFLDYWFPSLLKLPNFLVEFITPIVKVTKAKKEPGTYMDHNVDEVPISDFINKELILFSMADNVRSIPSVVDGFKPGQRKVLFACFKRKLKNEIKVGQLSGYVSEHSAYHHGDVSLQGTIIGLAQDFVGSNNLNMLDPNGQFGTRLQGGKDAASARYIFTNVAQVTRTIFHPADDAILDYLHDDGQSIEPSWYIPVLPMVLVNGSDGIGTGWSSYIPNFNPADIVANLRRKLDGDEMEPMHPWYRGFTGTIEKGDKEGYKCSGIIERTDDNTVEITELPIRTWTQSYKEMLEGWVAGTDKQAAWVKDYKEYHTERNVHFIVTLTAEGKKAVDADGLEKVFKIVSKVNTSNMVCFDPQGKIKKYASAEDIVSDFYDVRLDYYHKRKKHLVGELELVHERLSNQARFIQLIISRELVVSNRKRADVVAELRKRNFRPFPKVAKAHVAGDVDEAEQLGDEEDADAQPGADSDYEYLMSMAIYSLTAEKVAKLLEERDARQAELEALLQRTVQDLWRADLDAFMDKWEDLLANDLVNKARSKSKSKNPGKGKKRAAASDDDDDEFEVKPKKKAPVAAKKAKAPVTLPDTDDEVEVPAKKPPAKRAKAAVALPETDDEDEMMAAPAAASKAKAVPKPAATKAKKAPAKRASVDLDLSDDDASSPPAKKAATGAARNPAVKVRPGSLSRKGYLSPDILNLQKKATPALDVDEDDDDIYSLPVKKPTAHSPKAKKTTAKKQVVALDDSDDEPIPAPKKKAAPAKAKPAPKKAVVESDDEVSDVAPAPKARAARTARAPAKSYKLELPSDVEDDSFMRAHQLVSDDAHESRGLAYPSTLLLADHERAATSTRSDYELASYPTNKGKARMYEDDDDDVEGLDGYARASGAWAREAGDDDGGTPGGTRRHSYAHAEAGRRRASRVPYAQVEETPDERRLRILWWRSAAINVLFILAWYCFSTLISLYNKWMFSADHYNFPYPLFVTSVHMLVQWCLSALTLSIFRNLRPQTKPQPRDYATKVAPCGMATGLDIGLSNLSLRTITLSFYTMCKSSSLAFVLIFAFLFRLEVPSWRLVGIILIITSGVVLMVSTETQFDAVGMMQVLTASALGGLRWSLTQLLLHKESMGMNNPIATLFWLAPIMGVTLATCSLVFDGWGNVFSHDEFWGSLGATMQTVCAIVFPGVLAFMMNITEFGLIQRTSVVTLSVAGIFKEVITIFLSTVLFHDQLTPINISGLCVTIFGIALYNYLKYRQFTHATHAAALAARQHDGAPDSDGRETGDEAYRSAGEAGDEGAPMLPVSHAHAHARHGSLGGGGGAKAAPHHELGSGSGSDNDERSSREGRRRAASGDSTSSFADLDAQAASLLDEFDASAAEAHSLTRLSERDKARQHDGDRIEGLEGLVAGDERVERERRELEGACPHQYRLVVVESVNREIGRNKPTHELVGRVTVHDLVAGRHLPRESPAPHLAHAPLSLLVALSLTAHDLEPVLLLLASLSTNLDEGRSSERRRPGVAEGAPRPGRYARRVLRRGGARQVVARVLALLDTVVVVALALALGQEALDDGQQAAAPPRVAPVDELVGPAAEPAALDRHGLQARAPPQERAHVKLSLRPPGRRGREWRDERGRERVRQGAQHSPRRGSAKGVPAVRLTERRGGVRVAVRERRYMPRLRASTVSGTSLGRRKGERERGRRQVAQLSGPAAEPAVGVLAPVERVDDAALSVRVELAVEEGERVDGPVQDPGSRGVEADEVLGQGRGEELCEVARVRVAVDRGRGGRGEVVGEEVRDGLLGFVLEAKRVRRGDAIRGSRDPRCGEDCGRVEESEGRRQRLELHPLLECNTCYPEQPATSPTSTGSTSPETQRQPRPHPDWPSSSSRATNHPPPPRPTTSPAPLSTLAPISSTISHLDQPQCANRIESPTSPLSLVPTSASPTRPRPRPYHLRTARLGHLDKAHVKLFRSRKHKSSAAQIMLHSPRPVEFGAVAVVSTRDLGSDLDPPTSPTPRRPSTRTCTACTANALDVRPHSRGTRCSSTRSTSRRSMLVAVSVAVLFSTRASTFDRRLGSSTSPVDLRLVDLHLAESIKDDALVSWGSSSCIVRVRALSSSLGPRRSSSLFSRSPHRRSTSSNDARQRSPTPDDPRRAPVPPTRSMFGLVPVGADARQRGQRLGAQARRRVGRRPLLEPCILVRPPTRPPTSPVDLRLVDLRLSDLCLADLHLAESVTDDPLVSPSSSSCIVRVRRSSTILMSRRSKLVAVSAAVLFSTRASSFDRRLASSTPPIDLRLADLFLAQSVPDDALVGLEQLCPARQGPFELTRASALKLAILALAMASLDLVHRPRRRSPTPDGPRRAPVRPLPPMRTMFGFVFVGPDPHRRGAAYGAQARRRVGRRPLLDLCILVRPPTRPPTSLVDLRLADLRLVESVPDDPLISSGSNSCYMLDNEVNVSALKLVAVAAAPFLSTLTLSAILHLERPHSCCATNAQIASSAADRFCGFARKLALPSGALGLGRSVTSRSSTSSPSCGCARLALCSSGASPTSLSLSAGPSSLSAVLTLELFGPAVSSTACVIPPVRRMGRTESATRAVRHERAVRKTRSLEDEEGGRGLAAGRRKGGTSVRPQAQRRWASDQA</sequence>
<keyword evidence="10" id="KW-0460">Magnesium</keyword>
<dbReference type="InterPro" id="IPR018522">
    <property type="entry name" value="TopoIIA_CS"/>
</dbReference>
<feature type="region of interest" description="Disordered" evidence="16">
    <location>
        <begin position="1"/>
        <end position="84"/>
    </location>
</feature>
<dbReference type="CDD" id="cd00187">
    <property type="entry name" value="TOP4c"/>
    <property type="match status" value="1"/>
</dbReference>
<dbReference type="InterPro" id="IPR003594">
    <property type="entry name" value="HATPase_dom"/>
</dbReference>
<evidence type="ECO:0000256" key="4">
    <source>
        <dbReference type="ARBA" id="ARBA00011080"/>
    </source>
</evidence>
<dbReference type="STRING" id="578459.A0A0P9F245"/>
<dbReference type="GO" id="GO:0005634">
    <property type="term" value="C:nucleus"/>
    <property type="evidence" value="ECO:0007669"/>
    <property type="project" value="TreeGrafter"/>
</dbReference>
<dbReference type="GO" id="GO:0003677">
    <property type="term" value="F:DNA binding"/>
    <property type="evidence" value="ECO:0007669"/>
    <property type="project" value="UniProtKB-UniRule"/>
</dbReference>
<dbReference type="SMART" id="SM00433">
    <property type="entry name" value="TOP2c"/>
    <property type="match status" value="1"/>
</dbReference>
<dbReference type="FunFam" id="3.30.565.10:FF:000004">
    <property type="entry name" value="DNA topoisomerase 2"/>
    <property type="match status" value="1"/>
</dbReference>
<feature type="active site" description="O-(5'-phospho-DNA)-tyrosine intermediate" evidence="15">
    <location>
        <position position="793"/>
    </location>
</feature>
<feature type="region of interest" description="Disordered" evidence="16">
    <location>
        <begin position="1519"/>
        <end position="1543"/>
    </location>
</feature>
<dbReference type="InterPro" id="IPR020568">
    <property type="entry name" value="Ribosomal_Su5_D2-typ_SF"/>
</dbReference>
<feature type="transmembrane region" description="Helical" evidence="17">
    <location>
        <begin position="1699"/>
        <end position="1718"/>
    </location>
</feature>
<dbReference type="InterPro" id="IPR037185">
    <property type="entry name" value="EmrE-like"/>
</dbReference>
<feature type="domain" description="Topo IIA-type catalytic" evidence="19">
    <location>
        <begin position="703"/>
        <end position="1152"/>
    </location>
</feature>
<keyword evidence="11 15" id="KW-0799">Topoisomerase</keyword>
<dbReference type="GO" id="GO:0000819">
    <property type="term" value="P:sister chromatid segregation"/>
    <property type="evidence" value="ECO:0007669"/>
    <property type="project" value="TreeGrafter"/>
</dbReference>
<dbReference type="InterPro" id="IPR001154">
    <property type="entry name" value="TopoII_euk"/>
</dbReference>
<comment type="cofactor">
    <cofactor evidence="3">
        <name>Mg(2+)</name>
        <dbReference type="ChEBI" id="CHEBI:18420"/>
    </cofactor>
</comment>
<evidence type="ECO:0000256" key="12">
    <source>
        <dbReference type="ARBA" id="ARBA00023125"/>
    </source>
</evidence>
<evidence type="ECO:0000256" key="6">
    <source>
        <dbReference type="ARBA" id="ARBA00019635"/>
    </source>
</evidence>
<dbReference type="GO" id="GO:0000712">
    <property type="term" value="P:resolution of meiotic recombination intermediates"/>
    <property type="evidence" value="ECO:0007669"/>
    <property type="project" value="TreeGrafter"/>
</dbReference>
<dbReference type="CDD" id="cd03365">
    <property type="entry name" value="TOPRIM_TopoIIA"/>
    <property type="match status" value="1"/>
</dbReference>
<dbReference type="GO" id="GO:0003918">
    <property type="term" value="F:DNA topoisomerase type II (double strand cut, ATP-hydrolyzing) activity"/>
    <property type="evidence" value="ECO:0007669"/>
    <property type="project" value="UniProtKB-EC"/>
</dbReference>
<dbReference type="Gene3D" id="3.90.199.10">
    <property type="entry name" value="Topoisomerase II, domain 5"/>
    <property type="match status" value="1"/>
</dbReference>
<feature type="compositionally biased region" description="Low complexity" evidence="16">
    <location>
        <begin position="1254"/>
        <end position="1271"/>
    </location>
</feature>
<dbReference type="EMBL" id="KQ474082">
    <property type="protein sequence ID" value="KPV73779.1"/>
    <property type="molecule type" value="Genomic_DNA"/>
</dbReference>
<evidence type="ECO:0000259" key="19">
    <source>
        <dbReference type="PROSITE" id="PS52040"/>
    </source>
</evidence>
<feature type="domain" description="Toprim" evidence="18">
    <location>
        <begin position="540"/>
        <end position="662"/>
    </location>
</feature>
<name>A0A0P9F245_RHOGW</name>
<keyword evidence="17" id="KW-0812">Transmembrane</keyword>
<feature type="transmembrane region" description="Helical" evidence="17">
    <location>
        <begin position="1828"/>
        <end position="1852"/>
    </location>
</feature>
<dbReference type="PROSITE" id="PS50880">
    <property type="entry name" value="TOPRIM"/>
    <property type="match status" value="1"/>
</dbReference>
<feature type="region of interest" description="Disordered" evidence="16">
    <location>
        <begin position="3203"/>
        <end position="3255"/>
    </location>
</feature>
<feature type="transmembrane region" description="Helical" evidence="17">
    <location>
        <begin position="1760"/>
        <end position="1780"/>
    </location>
</feature>
<feature type="compositionally biased region" description="Basic and acidic residues" evidence="16">
    <location>
        <begin position="1894"/>
        <end position="1911"/>
    </location>
</feature>
<dbReference type="InterPro" id="IPR050634">
    <property type="entry name" value="DNA_Topoisomerase_II"/>
</dbReference>
<feature type="compositionally biased region" description="Basic and acidic residues" evidence="16">
    <location>
        <begin position="2756"/>
        <end position="2768"/>
    </location>
</feature>
<dbReference type="InterPro" id="IPR013759">
    <property type="entry name" value="Topo_IIA_B_C"/>
</dbReference>
<evidence type="ECO:0000256" key="1">
    <source>
        <dbReference type="ARBA" id="ARBA00000185"/>
    </source>
</evidence>
<dbReference type="SUPFAM" id="SSF54211">
    <property type="entry name" value="Ribosomal protein S5 domain 2-like"/>
    <property type="match status" value="1"/>
</dbReference>
<dbReference type="InterPro" id="IPR034157">
    <property type="entry name" value="TOPRIM_TopoII"/>
</dbReference>
<dbReference type="InterPro" id="IPR004853">
    <property type="entry name" value="Sugar_P_trans_dom"/>
</dbReference>
<feature type="region of interest" description="Disordered" evidence="16">
    <location>
        <begin position="2469"/>
        <end position="2569"/>
    </location>
</feature>
<dbReference type="Proteomes" id="UP000053890">
    <property type="component" value="Unassembled WGS sequence"/>
</dbReference>
<proteinExistence type="inferred from homology"/>
<evidence type="ECO:0000256" key="5">
    <source>
        <dbReference type="ARBA" id="ARBA00012895"/>
    </source>
</evidence>
<feature type="compositionally biased region" description="Basic residues" evidence="16">
    <location>
        <begin position="3209"/>
        <end position="3219"/>
    </location>
</feature>
<dbReference type="Gene3D" id="3.30.230.10">
    <property type="match status" value="1"/>
</dbReference>
<keyword evidence="13 15" id="KW-0413">Isomerase</keyword>
<keyword evidence="7" id="KW-0479">Metal-binding</keyword>
<evidence type="ECO:0000313" key="21">
    <source>
        <dbReference type="Proteomes" id="UP000053890"/>
    </source>
</evidence>
<dbReference type="InterPro" id="IPR036890">
    <property type="entry name" value="HATPase_C_sf"/>
</dbReference>
<feature type="transmembrane region" description="Helical" evidence="17">
    <location>
        <begin position="1671"/>
        <end position="1692"/>
    </location>
</feature>
<feature type="transmembrane region" description="Helical" evidence="17">
    <location>
        <begin position="1568"/>
        <end position="1593"/>
    </location>
</feature>
<dbReference type="PANTHER" id="PTHR10169">
    <property type="entry name" value="DNA TOPOISOMERASE/GYRASE"/>
    <property type="match status" value="1"/>
</dbReference>
<dbReference type="Pfam" id="PF02518">
    <property type="entry name" value="HATPase_c"/>
    <property type="match status" value="1"/>
</dbReference>
<dbReference type="FunFam" id="3.90.199.10:FF:000002">
    <property type="entry name" value="DNA topoisomerase 2"/>
    <property type="match status" value="1"/>
</dbReference>
<dbReference type="InterPro" id="IPR013758">
    <property type="entry name" value="Topo_IIA_A/C_ab"/>
</dbReference>
<dbReference type="InterPro" id="IPR002205">
    <property type="entry name" value="Topo_IIA_dom_A"/>
</dbReference>